<keyword evidence="6 11" id="KW-0812">Transmembrane</keyword>
<reference evidence="12 13" key="1">
    <citation type="submission" date="2016-10" db="EMBL/GenBank/DDBJ databases">
        <authorList>
            <person name="Varghese N."/>
            <person name="Submissions S."/>
        </authorList>
    </citation>
    <scope>NUCLEOTIDE SEQUENCE [LARGE SCALE GENOMIC DNA]</scope>
    <source>
        <strain evidence="12 13">WC1T17</strain>
    </source>
</reference>
<evidence type="ECO:0000256" key="5">
    <source>
        <dbReference type="ARBA" id="ARBA00022670"/>
    </source>
</evidence>
<sequence>MFIYFLAAPLLTYSWLLILAATIPAIILMVKVYQSDRLEPESPALLWKMITGGFLAAIVAGLIEAATTGILSQFMPSTSLAYKLILYFGIVAFSEEGMKYYFLQKRSWYSPEFNCQYDGVVYAVFVALGFALFENISYVFSYGFSTALIRAVTAIPGHAAFGVFMGVFYGQARGHSYLGNTIKTKSYQVLAVLMPALVHGSYDYVATLDSLKGQLIFLIFIVLLFAVAFRLVNVLAKNDRYFNIVRRRMRH</sequence>
<dbReference type="PIRSF" id="PIRSF016933">
    <property type="entry name" value="PrsW"/>
    <property type="match status" value="1"/>
</dbReference>
<evidence type="ECO:0000256" key="6">
    <source>
        <dbReference type="ARBA" id="ARBA00022692"/>
    </source>
</evidence>
<feature type="transmembrane region" description="Helical" evidence="11">
    <location>
        <begin position="45"/>
        <end position="74"/>
    </location>
</feature>
<feature type="transmembrane region" description="Helical" evidence="11">
    <location>
        <begin position="80"/>
        <end position="98"/>
    </location>
</feature>
<keyword evidence="9 11" id="KW-0472">Membrane</keyword>
<dbReference type="Pfam" id="PF13367">
    <property type="entry name" value="PrsW-protease"/>
    <property type="match status" value="1"/>
</dbReference>
<evidence type="ECO:0000256" key="7">
    <source>
        <dbReference type="ARBA" id="ARBA00022801"/>
    </source>
</evidence>
<dbReference type="EMBL" id="FOCC01000009">
    <property type="protein sequence ID" value="SEM80570.1"/>
    <property type="molecule type" value="Genomic_DNA"/>
</dbReference>
<name>A0ABY1ACI7_9LACO</name>
<keyword evidence="5" id="KW-0645">Protease</keyword>
<evidence type="ECO:0000313" key="13">
    <source>
        <dbReference type="Proteomes" id="UP000182089"/>
    </source>
</evidence>
<keyword evidence="8 11" id="KW-1133">Transmembrane helix</keyword>
<feature type="transmembrane region" description="Helical" evidence="11">
    <location>
        <begin position="214"/>
        <end position="236"/>
    </location>
</feature>
<comment type="similarity">
    <text evidence="2">Belongs to the protease PrsW family.</text>
</comment>
<evidence type="ECO:0000256" key="10">
    <source>
        <dbReference type="ARBA" id="ARBA00030345"/>
    </source>
</evidence>
<keyword evidence="7" id="KW-0378">Hydrolase</keyword>
<comment type="caution">
    <text evidence="12">The sequence shown here is derived from an EMBL/GenBank/DDBJ whole genome shotgun (WGS) entry which is preliminary data.</text>
</comment>
<evidence type="ECO:0000256" key="3">
    <source>
        <dbReference type="ARBA" id="ARBA00018997"/>
    </source>
</evidence>
<evidence type="ECO:0000313" key="12">
    <source>
        <dbReference type="EMBL" id="SEM80570.1"/>
    </source>
</evidence>
<gene>
    <name evidence="12" type="ORF">SAMN05216431_10943</name>
</gene>
<protein>
    <recommendedName>
        <fullName evidence="3">Protease PrsW</fullName>
    </recommendedName>
    <alternativeName>
        <fullName evidence="10">Protease responsible for activating sigma-W</fullName>
    </alternativeName>
</protein>
<evidence type="ECO:0000256" key="4">
    <source>
        <dbReference type="ARBA" id="ARBA00022475"/>
    </source>
</evidence>
<dbReference type="Proteomes" id="UP000182089">
    <property type="component" value="Unassembled WGS sequence"/>
</dbReference>
<dbReference type="InterPro" id="IPR023596">
    <property type="entry name" value="Peptidase_PrsW_arch/bac"/>
</dbReference>
<dbReference type="PANTHER" id="PTHR36844:SF1">
    <property type="entry name" value="PROTEASE PRSW"/>
    <property type="match status" value="1"/>
</dbReference>
<dbReference type="InterPro" id="IPR026898">
    <property type="entry name" value="PrsW"/>
</dbReference>
<dbReference type="PANTHER" id="PTHR36844">
    <property type="entry name" value="PROTEASE PRSW"/>
    <property type="match status" value="1"/>
</dbReference>
<comment type="subcellular location">
    <subcellularLocation>
        <location evidence="1">Cell membrane</location>
        <topology evidence="1">Multi-pass membrane protein</topology>
    </subcellularLocation>
</comment>
<evidence type="ECO:0000256" key="1">
    <source>
        <dbReference type="ARBA" id="ARBA00004651"/>
    </source>
</evidence>
<evidence type="ECO:0000256" key="8">
    <source>
        <dbReference type="ARBA" id="ARBA00022989"/>
    </source>
</evidence>
<organism evidence="12 13">
    <name type="scientific">Ligilactobacillus ruminis</name>
    <dbReference type="NCBI Taxonomy" id="1623"/>
    <lineage>
        <taxon>Bacteria</taxon>
        <taxon>Bacillati</taxon>
        <taxon>Bacillota</taxon>
        <taxon>Bacilli</taxon>
        <taxon>Lactobacillales</taxon>
        <taxon>Lactobacillaceae</taxon>
        <taxon>Ligilactobacillus</taxon>
    </lineage>
</organism>
<feature type="transmembrane region" description="Helical" evidence="11">
    <location>
        <begin position="119"/>
        <end position="141"/>
    </location>
</feature>
<proteinExistence type="inferred from homology"/>
<evidence type="ECO:0000256" key="2">
    <source>
        <dbReference type="ARBA" id="ARBA00009165"/>
    </source>
</evidence>
<feature type="transmembrane region" description="Helical" evidence="11">
    <location>
        <begin position="12"/>
        <end position="33"/>
    </location>
</feature>
<keyword evidence="4" id="KW-1003">Cell membrane</keyword>
<evidence type="ECO:0000256" key="11">
    <source>
        <dbReference type="SAM" id="Phobius"/>
    </source>
</evidence>
<accession>A0ABY1ACI7</accession>
<feature type="transmembrane region" description="Helical" evidence="11">
    <location>
        <begin position="147"/>
        <end position="169"/>
    </location>
</feature>
<evidence type="ECO:0000256" key="9">
    <source>
        <dbReference type="ARBA" id="ARBA00023136"/>
    </source>
</evidence>